<keyword evidence="1" id="KW-0812">Transmembrane</keyword>
<keyword evidence="3" id="KW-1185">Reference proteome</keyword>
<proteinExistence type="predicted"/>
<reference evidence="2" key="2">
    <citation type="submission" date="2020-09" db="EMBL/GenBank/DDBJ databases">
        <authorList>
            <person name="Sun Q."/>
            <person name="Kim S."/>
        </authorList>
    </citation>
    <scope>NUCLEOTIDE SEQUENCE</scope>
    <source>
        <strain evidence="2">KCTC 23430</strain>
    </source>
</reference>
<comment type="caution">
    <text evidence="2">The sequence shown here is derived from an EMBL/GenBank/DDBJ whole genome shotgun (WGS) entry which is preliminary data.</text>
</comment>
<dbReference type="RefSeq" id="WP_189475084.1">
    <property type="nucleotide sequence ID" value="NZ_BMYM01000001.1"/>
</dbReference>
<name>A0A918XEY5_9GAMM</name>
<gene>
    <name evidence="2" type="ORF">GCM10007053_06530</name>
</gene>
<dbReference type="Proteomes" id="UP000644693">
    <property type="component" value="Unassembled WGS sequence"/>
</dbReference>
<evidence type="ECO:0000313" key="3">
    <source>
        <dbReference type="Proteomes" id="UP000644693"/>
    </source>
</evidence>
<keyword evidence="1" id="KW-0472">Membrane</keyword>
<evidence type="ECO:0000313" key="2">
    <source>
        <dbReference type="EMBL" id="GHD27799.1"/>
    </source>
</evidence>
<keyword evidence="1" id="KW-1133">Transmembrane helix</keyword>
<sequence length="167" mass="18601">MNWDAVGAMGELLGSVTVLITLIYLAIQTRSINRQSQAEARYAFVDAMGEINMVIAQSEANASVWRRGLKSADELAEDKRMQFMMYMGQYANLWSVMHQLHEDPLLPATQWNIVCADIRSILGSDGGQWFWRMGGSEAFDQPFSSFVSSLLAGNSGAYDMAKMASRE</sequence>
<evidence type="ECO:0008006" key="4">
    <source>
        <dbReference type="Google" id="ProtNLM"/>
    </source>
</evidence>
<feature type="transmembrane region" description="Helical" evidence="1">
    <location>
        <begin position="6"/>
        <end position="27"/>
    </location>
</feature>
<evidence type="ECO:0000256" key="1">
    <source>
        <dbReference type="SAM" id="Phobius"/>
    </source>
</evidence>
<accession>A0A918XEY5</accession>
<reference evidence="2" key="1">
    <citation type="journal article" date="2014" name="Int. J. Syst. Evol. Microbiol.">
        <title>Complete genome sequence of Corynebacterium casei LMG S-19264T (=DSM 44701T), isolated from a smear-ripened cheese.</title>
        <authorList>
            <consortium name="US DOE Joint Genome Institute (JGI-PGF)"/>
            <person name="Walter F."/>
            <person name="Albersmeier A."/>
            <person name="Kalinowski J."/>
            <person name="Ruckert C."/>
        </authorList>
    </citation>
    <scope>NUCLEOTIDE SEQUENCE</scope>
    <source>
        <strain evidence="2">KCTC 23430</strain>
    </source>
</reference>
<organism evidence="2 3">
    <name type="scientific">Parahalioglobus pacificus</name>
    <dbReference type="NCBI Taxonomy" id="930806"/>
    <lineage>
        <taxon>Bacteria</taxon>
        <taxon>Pseudomonadati</taxon>
        <taxon>Pseudomonadota</taxon>
        <taxon>Gammaproteobacteria</taxon>
        <taxon>Cellvibrionales</taxon>
        <taxon>Halieaceae</taxon>
        <taxon>Parahalioglobus</taxon>
    </lineage>
</organism>
<protein>
    <recommendedName>
        <fullName evidence="4">DUF4760 domain-containing protein</fullName>
    </recommendedName>
</protein>
<dbReference type="EMBL" id="BMYM01000001">
    <property type="protein sequence ID" value="GHD27799.1"/>
    <property type="molecule type" value="Genomic_DNA"/>
</dbReference>
<dbReference type="AlphaFoldDB" id="A0A918XEY5"/>